<dbReference type="EMBL" id="QNRR01000012">
    <property type="protein sequence ID" value="RBP38176.1"/>
    <property type="molecule type" value="Genomic_DNA"/>
</dbReference>
<proteinExistence type="predicted"/>
<dbReference type="RefSeq" id="WP_113961285.1">
    <property type="nucleotide sequence ID" value="NZ_QNRR01000012.1"/>
</dbReference>
<evidence type="ECO:0000256" key="1">
    <source>
        <dbReference type="SAM" id="MobiDB-lite"/>
    </source>
</evidence>
<sequence>MQGRIGRGPIVLQWSGGSDGRDTRSSRRRSRISDGYGRTQNEPSVAQVLPRILGRSCQNDPDTLTLGRLHMNALGNSPTKKQIAVRAYEIYVLEGRPEGHDMEHWLQAEAELKEELRKMPARVLNAVSQESDRERISSARSRRNRGKANASAIPGNSSTQKDGMLHGDKKTGRTGERTNAAGNRGGIQEVAHRVMGSRQSERRPERSGQRRQPKRGHGSQRAAE</sequence>
<accession>A0A366H7Z6</accession>
<gene>
    <name evidence="2" type="ORF">DES53_112174</name>
</gene>
<organism evidence="2 3">
    <name type="scientific">Roseimicrobium gellanilyticum</name>
    <dbReference type="NCBI Taxonomy" id="748857"/>
    <lineage>
        <taxon>Bacteria</taxon>
        <taxon>Pseudomonadati</taxon>
        <taxon>Verrucomicrobiota</taxon>
        <taxon>Verrucomicrobiia</taxon>
        <taxon>Verrucomicrobiales</taxon>
        <taxon>Verrucomicrobiaceae</taxon>
        <taxon>Roseimicrobium</taxon>
    </lineage>
</organism>
<reference evidence="2 3" key="1">
    <citation type="submission" date="2018-06" db="EMBL/GenBank/DDBJ databases">
        <title>Genomic Encyclopedia of Type Strains, Phase IV (KMG-IV): sequencing the most valuable type-strain genomes for metagenomic binning, comparative biology and taxonomic classification.</title>
        <authorList>
            <person name="Goeker M."/>
        </authorList>
    </citation>
    <scope>NUCLEOTIDE SEQUENCE [LARGE SCALE GENOMIC DNA]</scope>
    <source>
        <strain evidence="2 3">DSM 25532</strain>
    </source>
</reference>
<evidence type="ECO:0000313" key="3">
    <source>
        <dbReference type="Proteomes" id="UP000253426"/>
    </source>
</evidence>
<dbReference type="Proteomes" id="UP000253426">
    <property type="component" value="Unassembled WGS sequence"/>
</dbReference>
<feature type="compositionally biased region" description="Basic residues" evidence="1">
    <location>
        <begin position="209"/>
        <end position="218"/>
    </location>
</feature>
<dbReference type="OrthoDB" id="200431at2"/>
<comment type="caution">
    <text evidence="2">The sequence shown here is derived from an EMBL/GenBank/DDBJ whole genome shotgun (WGS) entry which is preliminary data.</text>
</comment>
<keyword evidence="3" id="KW-1185">Reference proteome</keyword>
<protein>
    <submittedName>
        <fullName evidence="2">DUF2934 family protein</fullName>
    </submittedName>
</protein>
<feature type="compositionally biased region" description="Basic and acidic residues" evidence="1">
    <location>
        <begin position="199"/>
        <end position="208"/>
    </location>
</feature>
<dbReference type="Pfam" id="PF11154">
    <property type="entry name" value="DUF2934"/>
    <property type="match status" value="1"/>
</dbReference>
<dbReference type="AlphaFoldDB" id="A0A366H7Z6"/>
<name>A0A366H7Z6_9BACT</name>
<feature type="region of interest" description="Disordered" evidence="1">
    <location>
        <begin position="124"/>
        <end position="224"/>
    </location>
</feature>
<evidence type="ECO:0000313" key="2">
    <source>
        <dbReference type="EMBL" id="RBP38176.1"/>
    </source>
</evidence>
<dbReference type="InterPro" id="IPR021327">
    <property type="entry name" value="DUF2934"/>
</dbReference>
<feature type="region of interest" description="Disordered" evidence="1">
    <location>
        <begin position="1"/>
        <end position="42"/>
    </location>
</feature>
<feature type="compositionally biased region" description="Basic and acidic residues" evidence="1">
    <location>
        <begin position="163"/>
        <end position="176"/>
    </location>
</feature>